<protein>
    <submittedName>
        <fullName evidence="1">Distal tail protein</fullName>
    </submittedName>
</protein>
<name>A0A8S5M054_9CAUD</name>
<dbReference type="EMBL" id="BK014785">
    <property type="protein sequence ID" value="DAD75512.1"/>
    <property type="molecule type" value="Genomic_DNA"/>
</dbReference>
<proteinExistence type="predicted"/>
<sequence length="246" mass="27817">MDNYFCFAGKRSTDFDVFVERFPMQEKPTRQVELISVPGRNGSLRLDKGNYENVAVAYECYCRGGPDKMSEIAGWLYAAGGGYAELRDTYHPGIFRMAAFDGPLSIENFWNRRGRFTIQFGCKPQLWRDDGQRALTLEIPDSPRMYEAKIYNPTAFEAKPLFCIFGSGDVSININDSAFTITDLPNGLYVDSEMQNAYIGDVSYNERMGSENGFPVLAPGENKLIISGKLAQTVSRLKIVPRWWTM</sequence>
<organism evidence="1">
    <name type="scientific">Siphoviridae sp. ctM7c3</name>
    <dbReference type="NCBI Taxonomy" id="2826257"/>
    <lineage>
        <taxon>Viruses</taxon>
        <taxon>Duplodnaviria</taxon>
        <taxon>Heunggongvirae</taxon>
        <taxon>Uroviricota</taxon>
        <taxon>Caudoviricetes</taxon>
    </lineage>
</organism>
<evidence type="ECO:0000313" key="1">
    <source>
        <dbReference type="EMBL" id="DAD75512.1"/>
    </source>
</evidence>
<dbReference type="Gene3D" id="2.40.30.200">
    <property type="match status" value="1"/>
</dbReference>
<reference evidence="1" key="1">
    <citation type="journal article" date="2021" name="Proc. Natl. Acad. Sci. U.S.A.">
        <title>A Catalog of Tens of Thousands of Viruses from Human Metagenomes Reveals Hidden Associations with Chronic Diseases.</title>
        <authorList>
            <person name="Tisza M.J."/>
            <person name="Buck C.B."/>
        </authorList>
    </citation>
    <scope>NUCLEOTIDE SEQUENCE</scope>
    <source>
        <strain evidence="1">CtM7c3</strain>
    </source>
</reference>
<accession>A0A8S5M054</accession>